<dbReference type="Pfam" id="PF09527">
    <property type="entry name" value="ATPase_gene1"/>
    <property type="match status" value="1"/>
</dbReference>
<accession>A0A936K5R8</accession>
<dbReference type="AlphaFoldDB" id="A0A936K5R8"/>
<evidence type="ECO:0000313" key="2">
    <source>
        <dbReference type="EMBL" id="MBK8572838.1"/>
    </source>
</evidence>
<proteinExistence type="predicted"/>
<organism evidence="2 3">
    <name type="scientific">Candidatus Geothrix odensensis</name>
    <dbReference type="NCBI Taxonomy" id="2954440"/>
    <lineage>
        <taxon>Bacteria</taxon>
        <taxon>Pseudomonadati</taxon>
        <taxon>Acidobacteriota</taxon>
        <taxon>Holophagae</taxon>
        <taxon>Holophagales</taxon>
        <taxon>Holophagaceae</taxon>
        <taxon>Geothrix</taxon>
    </lineage>
</organism>
<keyword evidence="1" id="KW-0472">Membrane</keyword>
<sequence length="94" mass="10734">MVIFKRKVEADPGERALWGDLMSLGFVFPIAITLGFFLGRWIGGWFGRPVPGQWVGLVWGIATAFYELYKVSQRMSRRDEAELKRLQEGKDPDA</sequence>
<feature type="transmembrane region" description="Helical" evidence="1">
    <location>
        <begin position="21"/>
        <end position="39"/>
    </location>
</feature>
<keyword evidence="1" id="KW-0812">Transmembrane</keyword>
<protein>
    <submittedName>
        <fullName evidence="2">AtpZ/AtpI family protein</fullName>
    </submittedName>
</protein>
<keyword evidence="1" id="KW-1133">Transmembrane helix</keyword>
<dbReference type="Proteomes" id="UP000709959">
    <property type="component" value="Unassembled WGS sequence"/>
</dbReference>
<evidence type="ECO:0000256" key="1">
    <source>
        <dbReference type="SAM" id="Phobius"/>
    </source>
</evidence>
<feature type="transmembrane region" description="Helical" evidence="1">
    <location>
        <begin position="51"/>
        <end position="69"/>
    </location>
</feature>
<reference evidence="2 3" key="1">
    <citation type="submission" date="2020-10" db="EMBL/GenBank/DDBJ databases">
        <title>Connecting structure to function with the recovery of over 1000 high-quality activated sludge metagenome-assembled genomes encoding full-length rRNA genes using long-read sequencing.</title>
        <authorList>
            <person name="Singleton C.M."/>
            <person name="Petriglieri F."/>
            <person name="Kristensen J.M."/>
            <person name="Kirkegaard R.H."/>
            <person name="Michaelsen T.Y."/>
            <person name="Andersen M.H."/>
            <person name="Karst S.M."/>
            <person name="Dueholm M.S."/>
            <person name="Nielsen P.H."/>
            <person name="Albertsen M."/>
        </authorList>
    </citation>
    <scope>NUCLEOTIDE SEQUENCE [LARGE SCALE GENOMIC DNA]</scope>
    <source>
        <strain evidence="2">OdNE_18-Q3-R46-58_MAXAC.008</strain>
    </source>
</reference>
<name>A0A936K5R8_9BACT</name>
<gene>
    <name evidence="2" type="ORF">IPN91_09380</name>
</gene>
<evidence type="ECO:0000313" key="3">
    <source>
        <dbReference type="Proteomes" id="UP000709959"/>
    </source>
</evidence>
<comment type="caution">
    <text evidence="2">The sequence shown here is derived from an EMBL/GenBank/DDBJ whole genome shotgun (WGS) entry which is preliminary data.</text>
</comment>
<dbReference type="EMBL" id="JADKCH010000009">
    <property type="protein sequence ID" value="MBK8572838.1"/>
    <property type="molecule type" value="Genomic_DNA"/>
</dbReference>
<dbReference type="InterPro" id="IPR032820">
    <property type="entry name" value="ATPase_put"/>
</dbReference>